<dbReference type="InterPro" id="IPR004697">
    <property type="entry name" value="AbgT"/>
</dbReference>
<feature type="transmembrane region" description="Helical" evidence="1">
    <location>
        <begin position="450"/>
        <end position="469"/>
    </location>
</feature>
<feature type="transmembrane region" description="Helical" evidence="1">
    <location>
        <begin position="315"/>
        <end position="333"/>
    </location>
</feature>
<dbReference type="Pfam" id="PF03806">
    <property type="entry name" value="ABG_transport"/>
    <property type="match status" value="1"/>
</dbReference>
<gene>
    <name evidence="2" type="ORF">JOF46_000850</name>
</gene>
<name>A0ABS4WAJ5_9MICC</name>
<feature type="transmembrane region" description="Helical" evidence="1">
    <location>
        <begin position="35"/>
        <end position="55"/>
    </location>
</feature>
<keyword evidence="1" id="KW-0472">Membrane</keyword>
<dbReference type="PANTHER" id="PTHR30282">
    <property type="entry name" value="P-AMINOBENZOYL GLUTAMATE TRANSPORTER"/>
    <property type="match status" value="1"/>
</dbReference>
<feature type="transmembrane region" description="Helical" evidence="1">
    <location>
        <begin position="481"/>
        <end position="506"/>
    </location>
</feature>
<organism evidence="2 3">
    <name type="scientific">Paeniglutamicibacter psychrophenolicus</name>
    <dbReference type="NCBI Taxonomy" id="257454"/>
    <lineage>
        <taxon>Bacteria</taxon>
        <taxon>Bacillati</taxon>
        <taxon>Actinomycetota</taxon>
        <taxon>Actinomycetes</taxon>
        <taxon>Micrococcales</taxon>
        <taxon>Micrococcaceae</taxon>
        <taxon>Paeniglutamicibacter</taxon>
    </lineage>
</organism>
<evidence type="ECO:0000313" key="2">
    <source>
        <dbReference type="EMBL" id="MBP2372938.1"/>
    </source>
</evidence>
<feature type="transmembrane region" description="Helical" evidence="1">
    <location>
        <begin position="393"/>
        <end position="413"/>
    </location>
</feature>
<dbReference type="PANTHER" id="PTHR30282:SF0">
    <property type="entry name" value="P-AMINOBENZOYL-GLUTAMATE TRANSPORT PROTEIN"/>
    <property type="match status" value="1"/>
</dbReference>
<feature type="transmembrane region" description="Helical" evidence="1">
    <location>
        <begin position="169"/>
        <end position="189"/>
    </location>
</feature>
<keyword evidence="1" id="KW-0812">Transmembrane</keyword>
<comment type="caution">
    <text evidence="2">The sequence shown here is derived from an EMBL/GenBank/DDBJ whole genome shotgun (WGS) entry which is preliminary data.</text>
</comment>
<feature type="transmembrane region" description="Helical" evidence="1">
    <location>
        <begin position="420"/>
        <end position="438"/>
    </location>
</feature>
<evidence type="ECO:0000313" key="3">
    <source>
        <dbReference type="Proteomes" id="UP000766570"/>
    </source>
</evidence>
<proteinExistence type="predicted"/>
<keyword evidence="3" id="KW-1185">Reference proteome</keyword>
<protein>
    <submittedName>
        <fullName evidence="2">Aminobenzoyl-glutamate transport protein</fullName>
    </submittedName>
</protein>
<feature type="transmembrane region" description="Helical" evidence="1">
    <location>
        <begin position="90"/>
        <end position="110"/>
    </location>
</feature>
<sequence length="517" mass="54662">MEAETKTKESRRGIGSMLKFMDVVERVGNKLPHPFWLFVGLSVVLVLVSALLSALNVSAVSPATGETIVVRNLLSAEGLDLMMGDLIKNFITFPPLGLILVVMLGVSIADKGGLLTALMRSMLARVPAKMVTFTVALASMFAHIASDAAFIVMIPLGMIAFRSVGRSPVIGAIVAYVAVGGAGSVSPIIEGSDAVYAGLTSAAAHTIDPNYVVSPVSNYFFGVVSSLVLAVSITIVTELVVSKRVEAMNKILPDLVDPTGIPDMKLSAIERKAVRKAGIAAAIFMALLVLAVVPQASPLRGEGGSIVDSPLIDNVAVFLMLFFATVGIAYGKTVGTIKSARDVPDLMGQGVRDLVPVIVLFFAVSQFLGYFKWSNVGQLVAINGANFLGSVDAPVMLIFVGAILLISIMNLLLTSGIAMWSLVGPVLVPMFMLLDIYPETSQALFRIADAPTNSLTPMSPYFVIALEFIRRVRPSAGIGTLMSLVLPLTLVNLAVWIMMFLGWYALGIPLGPGAPVR</sequence>
<keyword evidence="1" id="KW-1133">Transmembrane helix</keyword>
<accession>A0ABS4WAJ5</accession>
<reference evidence="2 3" key="1">
    <citation type="submission" date="2021-03" db="EMBL/GenBank/DDBJ databases">
        <title>Sequencing the genomes of 1000 actinobacteria strains.</title>
        <authorList>
            <person name="Klenk H.-P."/>
        </authorList>
    </citation>
    <scope>NUCLEOTIDE SEQUENCE [LARGE SCALE GENOMIC DNA]</scope>
    <source>
        <strain evidence="2 3">DSM 15454</strain>
    </source>
</reference>
<evidence type="ECO:0000256" key="1">
    <source>
        <dbReference type="SAM" id="Phobius"/>
    </source>
</evidence>
<feature type="transmembrane region" description="Helical" evidence="1">
    <location>
        <begin position="219"/>
        <end position="241"/>
    </location>
</feature>
<feature type="transmembrane region" description="Helical" evidence="1">
    <location>
        <begin position="130"/>
        <end position="157"/>
    </location>
</feature>
<feature type="transmembrane region" description="Helical" evidence="1">
    <location>
        <begin position="354"/>
        <end position="373"/>
    </location>
</feature>
<dbReference type="EMBL" id="JAGIOE010000001">
    <property type="protein sequence ID" value="MBP2372938.1"/>
    <property type="molecule type" value="Genomic_DNA"/>
</dbReference>
<feature type="transmembrane region" description="Helical" evidence="1">
    <location>
        <begin position="277"/>
        <end position="295"/>
    </location>
</feature>
<dbReference type="Proteomes" id="UP000766570">
    <property type="component" value="Unassembled WGS sequence"/>
</dbReference>